<evidence type="ECO:0000313" key="2">
    <source>
        <dbReference type="Proteomes" id="UP000299102"/>
    </source>
</evidence>
<name>A0A4C1XY43_EUMVA</name>
<reference evidence="1 2" key="1">
    <citation type="journal article" date="2019" name="Commun. Biol.">
        <title>The bagworm genome reveals a unique fibroin gene that provides high tensile strength.</title>
        <authorList>
            <person name="Kono N."/>
            <person name="Nakamura H."/>
            <person name="Ohtoshi R."/>
            <person name="Tomita M."/>
            <person name="Numata K."/>
            <person name="Arakawa K."/>
        </authorList>
    </citation>
    <scope>NUCLEOTIDE SEQUENCE [LARGE SCALE GENOMIC DNA]</scope>
</reference>
<accession>A0A4C1XY43</accession>
<keyword evidence="2" id="KW-1185">Reference proteome</keyword>
<dbReference type="AlphaFoldDB" id="A0A4C1XY43"/>
<protein>
    <submittedName>
        <fullName evidence="1">Uncharacterized protein</fullName>
    </submittedName>
</protein>
<proteinExistence type="predicted"/>
<sequence length="95" mass="10878">MKRTRTHRPECRTTDLATLSFRFYSRATFARRRRHTAAGRVSPSFSVAINQSLPACSDRSRVPRNLHRESRKTAGNECRGRVGRSLDAGSRAFLW</sequence>
<comment type="caution">
    <text evidence="1">The sequence shown here is derived from an EMBL/GenBank/DDBJ whole genome shotgun (WGS) entry which is preliminary data.</text>
</comment>
<evidence type="ECO:0000313" key="1">
    <source>
        <dbReference type="EMBL" id="GBP68130.1"/>
    </source>
</evidence>
<gene>
    <name evidence="1" type="ORF">EVAR_46293_1</name>
</gene>
<organism evidence="1 2">
    <name type="scientific">Eumeta variegata</name>
    <name type="common">Bagworm moth</name>
    <name type="synonym">Eumeta japonica</name>
    <dbReference type="NCBI Taxonomy" id="151549"/>
    <lineage>
        <taxon>Eukaryota</taxon>
        <taxon>Metazoa</taxon>
        <taxon>Ecdysozoa</taxon>
        <taxon>Arthropoda</taxon>
        <taxon>Hexapoda</taxon>
        <taxon>Insecta</taxon>
        <taxon>Pterygota</taxon>
        <taxon>Neoptera</taxon>
        <taxon>Endopterygota</taxon>
        <taxon>Lepidoptera</taxon>
        <taxon>Glossata</taxon>
        <taxon>Ditrysia</taxon>
        <taxon>Tineoidea</taxon>
        <taxon>Psychidae</taxon>
        <taxon>Oiketicinae</taxon>
        <taxon>Eumeta</taxon>
    </lineage>
</organism>
<dbReference type="Proteomes" id="UP000299102">
    <property type="component" value="Unassembled WGS sequence"/>
</dbReference>
<dbReference type="EMBL" id="BGZK01001002">
    <property type="protein sequence ID" value="GBP68130.1"/>
    <property type="molecule type" value="Genomic_DNA"/>
</dbReference>